<dbReference type="Pfam" id="PF07690">
    <property type="entry name" value="MFS_1"/>
    <property type="match status" value="1"/>
</dbReference>
<feature type="transmembrane region" description="Helical" evidence="10">
    <location>
        <begin position="444"/>
        <end position="463"/>
    </location>
</feature>
<dbReference type="GO" id="GO:0005774">
    <property type="term" value="C:vacuolar membrane"/>
    <property type="evidence" value="ECO:0007669"/>
    <property type="project" value="UniProtKB-SubCell"/>
</dbReference>
<comment type="caution">
    <text evidence="12">The sequence shown here is derived from an EMBL/GenBank/DDBJ whole genome shotgun (WGS) entry which is preliminary data.</text>
</comment>
<evidence type="ECO:0000256" key="7">
    <source>
        <dbReference type="ARBA" id="ARBA00069956"/>
    </source>
</evidence>
<feature type="transmembrane region" description="Helical" evidence="10">
    <location>
        <begin position="119"/>
        <end position="143"/>
    </location>
</feature>
<evidence type="ECO:0000259" key="11">
    <source>
        <dbReference type="PROSITE" id="PS50850"/>
    </source>
</evidence>
<dbReference type="InterPro" id="IPR011701">
    <property type="entry name" value="MFS"/>
</dbReference>
<dbReference type="CDD" id="cd17502">
    <property type="entry name" value="MFS_Azr1_MDR_like"/>
    <property type="match status" value="1"/>
</dbReference>
<accession>A0A3E2HKP4</accession>
<dbReference type="PRINTS" id="PR01036">
    <property type="entry name" value="TCRTETB"/>
</dbReference>
<evidence type="ECO:0000256" key="3">
    <source>
        <dbReference type="ARBA" id="ARBA00022692"/>
    </source>
</evidence>
<dbReference type="GO" id="GO:0005886">
    <property type="term" value="C:plasma membrane"/>
    <property type="evidence" value="ECO:0007669"/>
    <property type="project" value="TreeGrafter"/>
</dbReference>
<name>A0A3E2HKP4_SCYLI</name>
<evidence type="ECO:0000313" key="12">
    <source>
        <dbReference type="EMBL" id="RFU33813.1"/>
    </source>
</evidence>
<feature type="compositionally biased region" description="Polar residues" evidence="9">
    <location>
        <begin position="19"/>
        <end position="31"/>
    </location>
</feature>
<feature type="compositionally biased region" description="Low complexity" evidence="9">
    <location>
        <begin position="56"/>
        <end position="76"/>
    </location>
</feature>
<keyword evidence="3 10" id="KW-0812">Transmembrane</keyword>
<feature type="transmembrane region" description="Helical" evidence="10">
    <location>
        <begin position="417"/>
        <end position="437"/>
    </location>
</feature>
<dbReference type="AlphaFoldDB" id="A0A3E2HKP4"/>
<dbReference type="GO" id="GO:0022857">
    <property type="term" value="F:transmembrane transporter activity"/>
    <property type="evidence" value="ECO:0007669"/>
    <property type="project" value="InterPro"/>
</dbReference>
<evidence type="ECO:0000256" key="8">
    <source>
        <dbReference type="ARBA" id="ARBA00083178"/>
    </source>
</evidence>
<feature type="non-terminal residue" evidence="12">
    <location>
        <position position="1"/>
    </location>
</feature>
<gene>
    <name evidence="12" type="ORF">B7463_g2577</name>
</gene>
<sequence>MDEKRDEVAQDADREHNLHQPSFESNGSQDAALQEKELERSGLSEQSSTTLRDADAAAAIARADPTTTTAAYAQADTEAEATSDDANHPQPHGGAPGGAAVATARPEEPEALRSNFQTVIIMLSLCAAVFLAALDTTIITTALPVISEHFHSSAGYTWIGSAYLLASAASTPSWGKISDIWGRKPIVIFAAAVFFIGSTLAATSVSIGMLIAARTVQGIGGGGLIVLVNICISDLFSMRNRSKYYGIVGMVWAFASAIGPILGGLFTQKVSWRWCFYINLPITGTVIIALVLFLHLHNPKTPVWDGLKAVDWLGTLTIVGGTLMLLLGLEFGGVFDPWGSARVVCLIVFGIVTTGIFIIIEWKVARYPVMPLALFSGLSNVACMGVCFCHGFVFIAGSYYLPLYFQGVLGATPILSGVYQLTFALSLSIVAAVTGAFIKKTGKYLPPIWFGLTFMTLGFGLFIDLQPTANWAKIIIFQIIAGIGVGPNFQSPLIALQSMVPTRDIATATATFGFMRALATSISVVIGGVVFQNEMQKRYGSLAAALGPGTASALTGGAAGSSIGIVNALPPAQRTIARKALFESLRTMWIVFVAFGALGLFTSFFIVKNKLSKEHQLTKTGLAEEEVKRRERKQEKKDKEAAAAAATAAAVGNGEGNGHGVVSKEEV</sequence>
<feature type="transmembrane region" description="Helical" evidence="10">
    <location>
        <begin position="155"/>
        <end position="174"/>
    </location>
</feature>
<comment type="subcellular location">
    <subcellularLocation>
        <location evidence="1">Vacuole membrane</location>
        <topology evidence="1">Multi-pass membrane protein</topology>
    </subcellularLocation>
</comment>
<evidence type="ECO:0000256" key="9">
    <source>
        <dbReference type="SAM" id="MobiDB-lite"/>
    </source>
</evidence>
<dbReference type="Gene3D" id="1.20.1250.20">
    <property type="entry name" value="MFS general substrate transporter like domains"/>
    <property type="match status" value="1"/>
</dbReference>
<keyword evidence="4 10" id="KW-1133">Transmembrane helix</keyword>
<evidence type="ECO:0000256" key="4">
    <source>
        <dbReference type="ARBA" id="ARBA00022989"/>
    </source>
</evidence>
<feature type="transmembrane region" description="Helical" evidence="10">
    <location>
        <begin position="508"/>
        <end position="531"/>
    </location>
</feature>
<feature type="transmembrane region" description="Helical" evidence="10">
    <location>
        <begin position="278"/>
        <end position="297"/>
    </location>
</feature>
<feature type="domain" description="Major facilitator superfamily (MFS) profile" evidence="11">
    <location>
        <begin position="121"/>
        <end position="611"/>
    </location>
</feature>
<feature type="transmembrane region" description="Helical" evidence="10">
    <location>
        <begin position="309"/>
        <end position="329"/>
    </location>
</feature>
<comment type="function">
    <text evidence="6">Efflux pump; part of the gene cluster that mediates the biosynthesis of dothistromin (DOTH), a polyketide toxin very similar in structure to the aflatoxin precursor, versicolorin B. One function of dotC may be to transport early-stage dothistromin biosynthetic intermediates from the cytoplasm into vacuoles, thereby affecting the rate of dothistromin production.</text>
</comment>
<dbReference type="OMA" id="GVCFCHG"/>
<protein>
    <recommendedName>
        <fullName evidence="7">Efflux pump dotC</fullName>
    </recommendedName>
    <alternativeName>
        <fullName evidence="8">Dothistromin biosynthesis protein C</fullName>
    </alternativeName>
</protein>
<feature type="non-terminal residue" evidence="12">
    <location>
        <position position="667"/>
    </location>
</feature>
<reference evidence="12 13" key="1">
    <citation type="submission" date="2018-05" db="EMBL/GenBank/DDBJ databases">
        <title>Draft genome sequence of Scytalidium lignicola DSM 105466, a ubiquitous saprotrophic fungus.</title>
        <authorList>
            <person name="Buettner E."/>
            <person name="Gebauer A.M."/>
            <person name="Hofrichter M."/>
            <person name="Liers C."/>
            <person name="Kellner H."/>
        </authorList>
    </citation>
    <scope>NUCLEOTIDE SEQUENCE [LARGE SCALE GENOMIC DNA]</scope>
    <source>
        <strain evidence="12 13">DSM 105466</strain>
    </source>
</reference>
<comment type="similarity">
    <text evidence="2">Belongs to the major facilitator superfamily. TCR/Tet family.</text>
</comment>
<feature type="transmembrane region" description="Helical" evidence="10">
    <location>
        <begin position="372"/>
        <end position="397"/>
    </location>
</feature>
<dbReference type="OrthoDB" id="10021397at2759"/>
<evidence type="ECO:0000256" key="10">
    <source>
        <dbReference type="SAM" id="Phobius"/>
    </source>
</evidence>
<feature type="compositionally biased region" description="Low complexity" evidence="9">
    <location>
        <begin position="642"/>
        <end position="652"/>
    </location>
</feature>
<dbReference type="FunFam" id="1.20.1250.20:FF:000196">
    <property type="entry name" value="MFS toxin efflux pump (AflT)"/>
    <property type="match status" value="1"/>
</dbReference>
<feature type="region of interest" description="Disordered" evidence="9">
    <location>
        <begin position="1"/>
        <end position="105"/>
    </location>
</feature>
<feature type="compositionally biased region" description="Basic and acidic residues" evidence="9">
    <location>
        <begin position="1"/>
        <end position="18"/>
    </location>
</feature>
<feature type="region of interest" description="Disordered" evidence="9">
    <location>
        <begin position="622"/>
        <end position="667"/>
    </location>
</feature>
<dbReference type="PANTHER" id="PTHR23501">
    <property type="entry name" value="MAJOR FACILITATOR SUPERFAMILY"/>
    <property type="match status" value="1"/>
</dbReference>
<dbReference type="PROSITE" id="PS50850">
    <property type="entry name" value="MFS"/>
    <property type="match status" value="1"/>
</dbReference>
<organism evidence="12 13">
    <name type="scientific">Scytalidium lignicola</name>
    <name type="common">Hyphomycete</name>
    <dbReference type="NCBI Taxonomy" id="5539"/>
    <lineage>
        <taxon>Eukaryota</taxon>
        <taxon>Fungi</taxon>
        <taxon>Dikarya</taxon>
        <taxon>Ascomycota</taxon>
        <taxon>Pezizomycotina</taxon>
        <taxon>Leotiomycetes</taxon>
        <taxon>Leotiomycetes incertae sedis</taxon>
        <taxon>Scytalidium</taxon>
    </lineage>
</organism>
<dbReference type="SUPFAM" id="SSF103473">
    <property type="entry name" value="MFS general substrate transporter"/>
    <property type="match status" value="1"/>
</dbReference>
<keyword evidence="5 10" id="KW-0472">Membrane</keyword>
<evidence type="ECO:0000256" key="6">
    <source>
        <dbReference type="ARBA" id="ARBA00057269"/>
    </source>
</evidence>
<feature type="compositionally biased region" description="Basic and acidic residues" evidence="9">
    <location>
        <begin position="33"/>
        <end position="42"/>
    </location>
</feature>
<feature type="transmembrane region" description="Helical" evidence="10">
    <location>
        <begin position="219"/>
        <end position="237"/>
    </location>
</feature>
<dbReference type="InterPro" id="IPR020846">
    <property type="entry name" value="MFS_dom"/>
</dbReference>
<dbReference type="EMBL" id="NCSJ02000030">
    <property type="protein sequence ID" value="RFU33813.1"/>
    <property type="molecule type" value="Genomic_DNA"/>
</dbReference>
<dbReference type="PANTHER" id="PTHR23501:SF102">
    <property type="entry name" value="DRUG TRANSPORTER, PUTATIVE (AFU_ORTHOLOGUE AFUA_3G08530)-RELATED"/>
    <property type="match status" value="1"/>
</dbReference>
<evidence type="ECO:0000256" key="2">
    <source>
        <dbReference type="ARBA" id="ARBA00007520"/>
    </source>
</evidence>
<feature type="transmembrane region" description="Helical" evidence="10">
    <location>
        <begin position="588"/>
        <end position="607"/>
    </location>
</feature>
<dbReference type="InterPro" id="IPR036259">
    <property type="entry name" value="MFS_trans_sf"/>
</dbReference>
<keyword evidence="13" id="KW-1185">Reference proteome</keyword>
<dbReference type="FunFam" id="1.20.1720.10:FF:000014">
    <property type="entry name" value="MFS drug transporter, putative"/>
    <property type="match status" value="1"/>
</dbReference>
<feature type="compositionally biased region" description="Basic and acidic residues" evidence="9">
    <location>
        <begin position="625"/>
        <end position="641"/>
    </location>
</feature>
<feature type="transmembrane region" description="Helical" evidence="10">
    <location>
        <begin position="341"/>
        <end position="360"/>
    </location>
</feature>
<feature type="transmembrane region" description="Helical" evidence="10">
    <location>
        <begin position="186"/>
        <end position="213"/>
    </location>
</feature>
<evidence type="ECO:0000313" key="13">
    <source>
        <dbReference type="Proteomes" id="UP000258309"/>
    </source>
</evidence>
<feature type="transmembrane region" description="Helical" evidence="10">
    <location>
        <begin position="244"/>
        <end position="266"/>
    </location>
</feature>
<dbReference type="Gene3D" id="1.20.1720.10">
    <property type="entry name" value="Multidrug resistance protein D"/>
    <property type="match status" value="1"/>
</dbReference>
<proteinExistence type="inferred from homology"/>
<feature type="compositionally biased region" description="Low complexity" evidence="9">
    <location>
        <begin position="88"/>
        <end position="104"/>
    </location>
</feature>
<evidence type="ECO:0000256" key="5">
    <source>
        <dbReference type="ARBA" id="ARBA00023136"/>
    </source>
</evidence>
<evidence type="ECO:0000256" key="1">
    <source>
        <dbReference type="ARBA" id="ARBA00004128"/>
    </source>
</evidence>
<dbReference type="Proteomes" id="UP000258309">
    <property type="component" value="Unassembled WGS sequence"/>
</dbReference>